<evidence type="ECO:0000313" key="2">
    <source>
        <dbReference type="Proteomes" id="UP000268007"/>
    </source>
</evidence>
<reference evidence="1 2" key="1">
    <citation type="submission" date="2018-10" db="EMBL/GenBank/DDBJ databases">
        <title>Genomic Encyclopedia of Archaeal and Bacterial Type Strains, Phase II (KMG-II): from individual species to whole genera.</title>
        <authorList>
            <person name="Goeker M."/>
        </authorList>
    </citation>
    <scope>NUCLEOTIDE SEQUENCE [LARGE SCALE GENOMIC DNA]</scope>
    <source>
        <strain evidence="1 2">DSM 18602</strain>
    </source>
</reference>
<organism evidence="1 2">
    <name type="scientific">Mucilaginibacter gracilis</name>
    <dbReference type="NCBI Taxonomy" id="423350"/>
    <lineage>
        <taxon>Bacteria</taxon>
        <taxon>Pseudomonadati</taxon>
        <taxon>Bacteroidota</taxon>
        <taxon>Sphingobacteriia</taxon>
        <taxon>Sphingobacteriales</taxon>
        <taxon>Sphingobacteriaceae</taxon>
        <taxon>Mucilaginibacter</taxon>
    </lineage>
</organism>
<protein>
    <submittedName>
        <fullName evidence="1">Uncharacterized protein</fullName>
    </submittedName>
</protein>
<name>A0A495J8W4_9SPHI</name>
<dbReference type="RefSeq" id="WP_121200731.1">
    <property type="nucleotide sequence ID" value="NZ_RBKU01000001.1"/>
</dbReference>
<gene>
    <name evidence="1" type="ORF">BDD43_5087</name>
</gene>
<dbReference type="AlphaFoldDB" id="A0A495J8W4"/>
<keyword evidence="2" id="KW-1185">Reference proteome</keyword>
<accession>A0A495J8W4</accession>
<sequence length="107" mass="12267">MLNGTAEYQAKMYMYDLKNCAKENGFKPDDKWEVGLVTDAEKIAIENKYIPTIAVKFAPALLWEMFGLVKEKLNQSKTDAELSLNSDSIRVNELKYLIAFSAKKIRR</sequence>
<comment type="caution">
    <text evidence="1">The sequence shown here is derived from an EMBL/GenBank/DDBJ whole genome shotgun (WGS) entry which is preliminary data.</text>
</comment>
<evidence type="ECO:0000313" key="1">
    <source>
        <dbReference type="EMBL" id="RKR84834.1"/>
    </source>
</evidence>
<dbReference type="Proteomes" id="UP000268007">
    <property type="component" value="Unassembled WGS sequence"/>
</dbReference>
<proteinExistence type="predicted"/>
<dbReference type="EMBL" id="RBKU01000001">
    <property type="protein sequence ID" value="RKR84834.1"/>
    <property type="molecule type" value="Genomic_DNA"/>
</dbReference>
<dbReference type="OrthoDB" id="799018at2"/>